<evidence type="ECO:0000256" key="1">
    <source>
        <dbReference type="SAM" id="SignalP"/>
    </source>
</evidence>
<dbReference type="EMBL" id="LT629796">
    <property type="protein sequence ID" value="SDU55462.1"/>
    <property type="molecule type" value="Genomic_DNA"/>
</dbReference>
<dbReference type="InterPro" id="IPR000073">
    <property type="entry name" value="AB_hydrolase_1"/>
</dbReference>
<dbReference type="InterPro" id="IPR050471">
    <property type="entry name" value="AB_hydrolase"/>
</dbReference>
<evidence type="ECO:0000313" key="4">
    <source>
        <dbReference type="Proteomes" id="UP000182476"/>
    </source>
</evidence>
<proteinExistence type="predicted"/>
<dbReference type="GeneID" id="46431348"/>
<accession>A0ABY0VTZ6</accession>
<gene>
    <name evidence="3" type="ORF">SAMN04489801_4347</name>
</gene>
<sequence length="301" mass="32415">MHLFQRLALGAVLAISVSGAIAAPAATHNSAPNQFVEADGVRYAYRQFGAQTGVPVILLQHFRGNMDYWDPAVTDGLAQQRPVYLFDNAGVGLSSGETPDSFEAMADHVAAFARARGLTQVDVLGFSIGGMVAQEVALRHPQLVRRLILAGTSPRGGVSGHDPRVPGIALRESIATQEETAYLFFDPAPASQQAAREFWERRHQRTEGLDKLSSMKVIAAQGAALGKWSAPGDGTFSQLSQITQPTLVVNGSKDVMVPTENSYTLQQHIPKAKLLIYPSSGHGALFQYANDFVQQTNAFLD</sequence>
<keyword evidence="4" id="KW-1185">Reference proteome</keyword>
<evidence type="ECO:0000259" key="2">
    <source>
        <dbReference type="Pfam" id="PF00561"/>
    </source>
</evidence>
<keyword evidence="1" id="KW-0732">Signal</keyword>
<dbReference type="PRINTS" id="PR00111">
    <property type="entry name" value="ABHYDROLASE"/>
</dbReference>
<dbReference type="PANTHER" id="PTHR43433">
    <property type="entry name" value="HYDROLASE, ALPHA/BETA FOLD FAMILY PROTEIN"/>
    <property type="match status" value="1"/>
</dbReference>
<organism evidence="3 4">
    <name type="scientific">Pseudomonas mandelii</name>
    <dbReference type="NCBI Taxonomy" id="75612"/>
    <lineage>
        <taxon>Bacteria</taxon>
        <taxon>Pseudomonadati</taxon>
        <taxon>Pseudomonadota</taxon>
        <taxon>Gammaproteobacteria</taxon>
        <taxon>Pseudomonadales</taxon>
        <taxon>Pseudomonadaceae</taxon>
        <taxon>Pseudomonas</taxon>
    </lineage>
</organism>
<name>A0ABY0VTZ6_9PSED</name>
<feature type="chain" id="PRO_5045227381" evidence="1">
    <location>
        <begin position="23"/>
        <end position="301"/>
    </location>
</feature>
<reference evidence="3 4" key="1">
    <citation type="submission" date="2016-10" db="EMBL/GenBank/DDBJ databases">
        <authorList>
            <person name="Varghese N."/>
            <person name="Submissions S."/>
        </authorList>
    </citation>
    <scope>NUCLEOTIDE SEQUENCE [LARGE SCALE GENOMIC DNA]</scope>
    <source>
        <strain evidence="3 4">LMG 21607</strain>
    </source>
</reference>
<evidence type="ECO:0000313" key="3">
    <source>
        <dbReference type="EMBL" id="SDU55462.1"/>
    </source>
</evidence>
<protein>
    <submittedName>
        <fullName evidence="3">Pimeloyl-ACP methyl ester carboxylesterase</fullName>
    </submittedName>
</protein>
<feature type="domain" description="AB hydrolase-1" evidence="2">
    <location>
        <begin position="55"/>
        <end position="286"/>
    </location>
</feature>
<dbReference type="Gene3D" id="3.40.50.1820">
    <property type="entry name" value="alpha/beta hydrolase"/>
    <property type="match status" value="1"/>
</dbReference>
<feature type="signal peptide" evidence="1">
    <location>
        <begin position="1"/>
        <end position="22"/>
    </location>
</feature>
<dbReference type="SUPFAM" id="SSF53474">
    <property type="entry name" value="alpha/beta-Hydrolases"/>
    <property type="match status" value="1"/>
</dbReference>
<dbReference type="Pfam" id="PF00561">
    <property type="entry name" value="Abhydrolase_1"/>
    <property type="match status" value="1"/>
</dbReference>
<dbReference type="InterPro" id="IPR029058">
    <property type="entry name" value="AB_hydrolase_fold"/>
</dbReference>
<dbReference type="PANTHER" id="PTHR43433:SF5">
    <property type="entry name" value="AB HYDROLASE-1 DOMAIN-CONTAINING PROTEIN"/>
    <property type="match status" value="1"/>
</dbReference>
<dbReference type="RefSeq" id="WP_172962176.1">
    <property type="nucleotide sequence ID" value="NZ_LT629796.1"/>
</dbReference>
<dbReference type="Proteomes" id="UP000182476">
    <property type="component" value="Chromosome I"/>
</dbReference>